<keyword evidence="4" id="KW-1185">Reference proteome</keyword>
<dbReference type="RefSeq" id="WP_135529699.1">
    <property type="nucleotide sequence ID" value="NZ_SRKZ01000002.1"/>
</dbReference>
<protein>
    <submittedName>
        <fullName evidence="3">Uncharacterized protein</fullName>
    </submittedName>
</protein>
<feature type="region of interest" description="Disordered" evidence="2">
    <location>
        <begin position="1"/>
        <end position="28"/>
    </location>
</feature>
<organism evidence="3 4">
    <name type="scientific">Hymenobacter wooponensis</name>
    <dbReference type="NCBI Taxonomy" id="1525360"/>
    <lineage>
        <taxon>Bacteria</taxon>
        <taxon>Pseudomonadati</taxon>
        <taxon>Bacteroidota</taxon>
        <taxon>Cytophagia</taxon>
        <taxon>Cytophagales</taxon>
        <taxon>Hymenobacteraceae</taxon>
        <taxon>Hymenobacter</taxon>
    </lineage>
</organism>
<keyword evidence="1" id="KW-0175">Coiled coil</keyword>
<evidence type="ECO:0000313" key="4">
    <source>
        <dbReference type="Proteomes" id="UP000298284"/>
    </source>
</evidence>
<feature type="coiled-coil region" evidence="1">
    <location>
        <begin position="32"/>
        <end position="59"/>
    </location>
</feature>
<dbReference type="Proteomes" id="UP000298284">
    <property type="component" value="Unassembled WGS sequence"/>
</dbReference>
<evidence type="ECO:0000256" key="1">
    <source>
        <dbReference type="SAM" id="Coils"/>
    </source>
</evidence>
<accession>A0A4Z0MN22</accession>
<evidence type="ECO:0000313" key="3">
    <source>
        <dbReference type="EMBL" id="TGD81292.1"/>
    </source>
</evidence>
<name>A0A4Z0MN22_9BACT</name>
<proteinExistence type="predicted"/>
<gene>
    <name evidence="3" type="ORF">EU557_06915</name>
</gene>
<dbReference type="EMBL" id="SRKZ01000002">
    <property type="protein sequence ID" value="TGD81292.1"/>
    <property type="molecule type" value="Genomic_DNA"/>
</dbReference>
<comment type="caution">
    <text evidence="3">The sequence shown here is derived from an EMBL/GenBank/DDBJ whole genome shotgun (WGS) entry which is preliminary data.</text>
</comment>
<sequence length="93" mass="10792">MRNAKGVFESEEPQNSEFNGSPDSGPDVLIIETASRQEVEEVRAEMHRYKQELRELKRHIKGRKNGEDPPTPTTPDFQKRLEVLLRAYVKTRV</sequence>
<evidence type="ECO:0000256" key="2">
    <source>
        <dbReference type="SAM" id="MobiDB-lite"/>
    </source>
</evidence>
<dbReference type="AlphaFoldDB" id="A0A4Z0MN22"/>
<reference evidence="3 4" key="1">
    <citation type="submission" date="2019-04" db="EMBL/GenBank/DDBJ databases">
        <authorList>
            <person name="Feng G."/>
            <person name="Zhang J."/>
            <person name="Zhu H."/>
        </authorList>
    </citation>
    <scope>NUCLEOTIDE SEQUENCE [LARGE SCALE GENOMIC DNA]</scope>
    <source>
        <strain evidence="3 4">JCM 19491</strain>
    </source>
</reference>